<feature type="transmembrane region" description="Helical" evidence="8">
    <location>
        <begin position="69"/>
        <end position="87"/>
    </location>
</feature>
<sequence length="119" mass="12618">MYIIFLLLSGTCSATASVLLRVAGKSADDFSHLSALFNQAMLLRVGALGAYGLGFIFYAIALKKIELSVAYPLMVGVTVFEIFVFGVVSNEALTLRTLTGAGFLLVGVFLLFSSVTPQA</sequence>
<gene>
    <name evidence="9" type="ORF">LMG31841_03182</name>
</gene>
<proteinExistence type="inferred from homology"/>
<dbReference type="InterPro" id="IPR000390">
    <property type="entry name" value="Small_drug/metabolite_transptr"/>
</dbReference>
<keyword evidence="4 8" id="KW-0812">Transmembrane</keyword>
<comment type="caution">
    <text evidence="9">The sequence shown here is derived from an EMBL/GenBank/DDBJ whole genome shotgun (WGS) entry which is preliminary data.</text>
</comment>
<evidence type="ECO:0008006" key="11">
    <source>
        <dbReference type="Google" id="ProtNLM"/>
    </source>
</evidence>
<evidence type="ECO:0000256" key="2">
    <source>
        <dbReference type="ARBA" id="ARBA00022448"/>
    </source>
</evidence>
<feature type="transmembrane region" description="Helical" evidence="8">
    <location>
        <begin position="40"/>
        <end position="62"/>
    </location>
</feature>
<dbReference type="EMBL" id="CAJQZC010000005">
    <property type="protein sequence ID" value="CAG4903070.1"/>
    <property type="molecule type" value="Genomic_DNA"/>
</dbReference>
<comment type="subcellular location">
    <subcellularLocation>
        <location evidence="1">Cell membrane</location>
        <topology evidence="1">Multi-pass membrane protein</topology>
    </subcellularLocation>
</comment>
<dbReference type="SUPFAM" id="SSF103481">
    <property type="entry name" value="Multidrug resistance efflux transporter EmrE"/>
    <property type="match status" value="1"/>
</dbReference>
<dbReference type="Proteomes" id="UP000789704">
    <property type="component" value="Unassembled WGS sequence"/>
</dbReference>
<organism evidence="9 10">
    <name type="scientific">Paraburkholderia saeva</name>
    <dbReference type="NCBI Taxonomy" id="2777537"/>
    <lineage>
        <taxon>Bacteria</taxon>
        <taxon>Pseudomonadati</taxon>
        <taxon>Pseudomonadota</taxon>
        <taxon>Betaproteobacteria</taxon>
        <taxon>Burkholderiales</taxon>
        <taxon>Burkholderiaceae</taxon>
        <taxon>Paraburkholderia</taxon>
    </lineage>
</organism>
<evidence type="ECO:0000256" key="4">
    <source>
        <dbReference type="ARBA" id="ARBA00022692"/>
    </source>
</evidence>
<dbReference type="GO" id="GO:0005886">
    <property type="term" value="C:plasma membrane"/>
    <property type="evidence" value="ECO:0007669"/>
    <property type="project" value="UniProtKB-SubCell"/>
</dbReference>
<dbReference type="InterPro" id="IPR037185">
    <property type="entry name" value="EmrE-like"/>
</dbReference>
<feature type="transmembrane region" description="Helical" evidence="8">
    <location>
        <begin position="93"/>
        <end position="112"/>
    </location>
</feature>
<keyword evidence="3" id="KW-1003">Cell membrane</keyword>
<name>A0A9N8RXP6_9BURK</name>
<keyword evidence="6 8" id="KW-0472">Membrane</keyword>
<dbReference type="GO" id="GO:0022857">
    <property type="term" value="F:transmembrane transporter activity"/>
    <property type="evidence" value="ECO:0007669"/>
    <property type="project" value="InterPro"/>
</dbReference>
<evidence type="ECO:0000256" key="3">
    <source>
        <dbReference type="ARBA" id="ARBA00022475"/>
    </source>
</evidence>
<evidence type="ECO:0000313" key="10">
    <source>
        <dbReference type="Proteomes" id="UP000789704"/>
    </source>
</evidence>
<dbReference type="PANTHER" id="PTHR30561:SF1">
    <property type="entry name" value="MULTIDRUG TRANSPORTER EMRE"/>
    <property type="match status" value="1"/>
</dbReference>
<evidence type="ECO:0000313" key="9">
    <source>
        <dbReference type="EMBL" id="CAG4903070.1"/>
    </source>
</evidence>
<keyword evidence="5 8" id="KW-1133">Transmembrane helix</keyword>
<evidence type="ECO:0000256" key="5">
    <source>
        <dbReference type="ARBA" id="ARBA00022989"/>
    </source>
</evidence>
<accession>A0A9N8RXP6</accession>
<evidence type="ECO:0000256" key="6">
    <source>
        <dbReference type="ARBA" id="ARBA00023136"/>
    </source>
</evidence>
<evidence type="ECO:0000256" key="7">
    <source>
        <dbReference type="ARBA" id="ARBA00038032"/>
    </source>
</evidence>
<evidence type="ECO:0000256" key="8">
    <source>
        <dbReference type="SAM" id="Phobius"/>
    </source>
</evidence>
<dbReference type="PANTHER" id="PTHR30561">
    <property type="entry name" value="SMR FAMILY PROTON-DEPENDENT DRUG EFFLUX TRANSPORTER SUGE"/>
    <property type="match status" value="1"/>
</dbReference>
<dbReference type="RefSeq" id="WP_228878358.1">
    <property type="nucleotide sequence ID" value="NZ_CAJQYX010000002.1"/>
</dbReference>
<evidence type="ECO:0000256" key="1">
    <source>
        <dbReference type="ARBA" id="ARBA00004651"/>
    </source>
</evidence>
<dbReference type="AlphaFoldDB" id="A0A9N8RXP6"/>
<keyword evidence="10" id="KW-1185">Reference proteome</keyword>
<protein>
    <recommendedName>
        <fullName evidence="11">Ligand-binding protein SH3</fullName>
    </recommendedName>
</protein>
<comment type="similarity">
    <text evidence="7">Belongs to the drug/metabolite transporter (DMT) superfamily. Small multidrug resistance (SMR) (TC 2.A.7.1) family.</text>
</comment>
<dbReference type="Gene3D" id="1.10.3730.20">
    <property type="match status" value="1"/>
</dbReference>
<reference evidence="9" key="1">
    <citation type="submission" date="2021-04" db="EMBL/GenBank/DDBJ databases">
        <authorList>
            <person name="Vanwijnsberghe S."/>
        </authorList>
    </citation>
    <scope>NUCLEOTIDE SEQUENCE</scope>
    <source>
        <strain evidence="9">LMG 31841</strain>
    </source>
</reference>
<keyword evidence="2" id="KW-0813">Transport</keyword>